<dbReference type="EMBL" id="JAUDFV010000154">
    <property type="protein sequence ID" value="KAL2716216.1"/>
    <property type="molecule type" value="Genomic_DNA"/>
</dbReference>
<dbReference type="AlphaFoldDB" id="A0ABD2A6I8"/>
<sequence>MVCCGVGQWWQEQGYPANDPVRDERGIHRCCLLFTLLQDRLSPPQPPNGPQDILSMYGQYFFVRTEEGRGECCVSSPGWPSPAITTSPWDTPTERVALHMLTSVREFQNLGKPLRSLRVLNYDELLSHVNDTILHEEISKETAWHYENLCTYLVGTSMSVKLSYKFEIYLENLLNILQNEERARDLPRRVAPLGEGRGGGGGGLDRNKLSYRRYNKVINDAEARNDLLAHLSALAMSDSITFSLDEIRLKKMKGSLRPPSNKRSVIKIPNKIFIVNKGS</sequence>
<reference evidence="1 2" key="1">
    <citation type="journal article" date="2024" name="Ann. Entomol. Soc. Am.">
        <title>Genomic analyses of the southern and eastern yellowjacket wasps (Hymenoptera: Vespidae) reveal evolutionary signatures of social life.</title>
        <authorList>
            <person name="Catto M.A."/>
            <person name="Caine P.B."/>
            <person name="Orr S.E."/>
            <person name="Hunt B.G."/>
            <person name="Goodisman M.A.D."/>
        </authorList>
    </citation>
    <scope>NUCLEOTIDE SEQUENCE [LARGE SCALE GENOMIC DNA]</scope>
    <source>
        <strain evidence="1">233</strain>
        <tissue evidence="1">Head and thorax</tissue>
    </source>
</reference>
<evidence type="ECO:0000313" key="2">
    <source>
        <dbReference type="Proteomes" id="UP001607302"/>
    </source>
</evidence>
<comment type="caution">
    <text evidence="1">The sequence shown here is derived from an EMBL/GenBank/DDBJ whole genome shotgun (WGS) entry which is preliminary data.</text>
</comment>
<accession>A0ABD2A6I8</accession>
<keyword evidence="2" id="KW-1185">Reference proteome</keyword>
<name>A0ABD2A6I8_VESSQ</name>
<proteinExistence type="predicted"/>
<organism evidence="1 2">
    <name type="scientific">Vespula squamosa</name>
    <name type="common">Southern yellow jacket</name>
    <name type="synonym">Wasp</name>
    <dbReference type="NCBI Taxonomy" id="30214"/>
    <lineage>
        <taxon>Eukaryota</taxon>
        <taxon>Metazoa</taxon>
        <taxon>Ecdysozoa</taxon>
        <taxon>Arthropoda</taxon>
        <taxon>Hexapoda</taxon>
        <taxon>Insecta</taxon>
        <taxon>Pterygota</taxon>
        <taxon>Neoptera</taxon>
        <taxon>Endopterygota</taxon>
        <taxon>Hymenoptera</taxon>
        <taxon>Apocrita</taxon>
        <taxon>Aculeata</taxon>
        <taxon>Vespoidea</taxon>
        <taxon>Vespidae</taxon>
        <taxon>Vespinae</taxon>
        <taxon>Vespula</taxon>
    </lineage>
</organism>
<gene>
    <name evidence="1" type="ORF">V1478_013892</name>
</gene>
<dbReference type="Proteomes" id="UP001607302">
    <property type="component" value="Unassembled WGS sequence"/>
</dbReference>
<evidence type="ECO:0000313" key="1">
    <source>
        <dbReference type="EMBL" id="KAL2716216.1"/>
    </source>
</evidence>
<protein>
    <submittedName>
        <fullName evidence="1">Uncharacterized protein</fullName>
    </submittedName>
</protein>